<dbReference type="FunFam" id="2.40.40.20:FF:000019">
    <property type="entry name" value="DNA-directed RNA polymerase II subunit RPB1"/>
    <property type="match status" value="1"/>
</dbReference>
<evidence type="ECO:0000259" key="7">
    <source>
        <dbReference type="SMART" id="SM00663"/>
    </source>
</evidence>
<dbReference type="InterPro" id="IPR007080">
    <property type="entry name" value="RNA_pol_Rpb1_1"/>
</dbReference>
<dbReference type="Gene3D" id="1.10.150.390">
    <property type="match status" value="1"/>
</dbReference>
<dbReference type="PANTHER" id="PTHR19376">
    <property type="entry name" value="DNA-DIRECTED RNA POLYMERASE"/>
    <property type="match status" value="1"/>
</dbReference>
<dbReference type="InterPro" id="IPR007073">
    <property type="entry name" value="RNA_pol_Rpb1_7"/>
</dbReference>
<dbReference type="EMBL" id="MN739581">
    <property type="protein sequence ID" value="QHT14352.1"/>
    <property type="molecule type" value="Genomic_DNA"/>
</dbReference>
<keyword evidence="3" id="KW-0240">DNA-directed RNA polymerase</keyword>
<dbReference type="SUPFAM" id="SSF64484">
    <property type="entry name" value="beta and beta-prime subunits of DNA dependent RNA-polymerase"/>
    <property type="match status" value="1"/>
</dbReference>
<evidence type="ECO:0000256" key="3">
    <source>
        <dbReference type="ARBA" id="ARBA00022478"/>
    </source>
</evidence>
<dbReference type="Gene3D" id="1.10.132.30">
    <property type="match status" value="1"/>
</dbReference>
<evidence type="ECO:0000256" key="6">
    <source>
        <dbReference type="ARBA" id="ARBA00023163"/>
    </source>
</evidence>
<dbReference type="Gene3D" id="2.40.40.20">
    <property type="match status" value="1"/>
</dbReference>
<dbReference type="InterPro" id="IPR007066">
    <property type="entry name" value="RNA_pol_Rpb1_3"/>
</dbReference>
<dbReference type="GO" id="GO:0005665">
    <property type="term" value="C:RNA polymerase II, core complex"/>
    <property type="evidence" value="ECO:0007669"/>
    <property type="project" value="TreeGrafter"/>
</dbReference>
<evidence type="ECO:0000256" key="1">
    <source>
        <dbReference type="ARBA" id="ARBA00006460"/>
    </source>
</evidence>
<organism evidence="8">
    <name type="scientific">viral metagenome</name>
    <dbReference type="NCBI Taxonomy" id="1070528"/>
    <lineage>
        <taxon>unclassified sequences</taxon>
        <taxon>metagenomes</taxon>
        <taxon>organismal metagenomes</taxon>
    </lineage>
</organism>
<dbReference type="Gene3D" id="6.10.250.2940">
    <property type="match status" value="1"/>
</dbReference>
<evidence type="ECO:0000313" key="8">
    <source>
        <dbReference type="EMBL" id="QHT14352.1"/>
    </source>
</evidence>
<dbReference type="InterPro" id="IPR044893">
    <property type="entry name" value="RNA_pol_Rpb1_clamp_domain"/>
</dbReference>
<dbReference type="InterPro" id="IPR038120">
    <property type="entry name" value="Rpb1_funnel_sf"/>
</dbReference>
<keyword evidence="4" id="KW-0808">Transferase</keyword>
<dbReference type="GO" id="GO:0003677">
    <property type="term" value="F:DNA binding"/>
    <property type="evidence" value="ECO:0007669"/>
    <property type="project" value="InterPro"/>
</dbReference>
<evidence type="ECO:0000256" key="5">
    <source>
        <dbReference type="ARBA" id="ARBA00022695"/>
    </source>
</evidence>
<dbReference type="Gene3D" id="1.10.274.100">
    <property type="entry name" value="RNA polymerase Rpb1, domain 3"/>
    <property type="match status" value="1"/>
</dbReference>
<protein>
    <recommendedName>
        <fullName evidence="2">DNA-directed RNA polymerase</fullName>
        <ecNumber evidence="2">2.7.7.6</ecNumber>
    </recommendedName>
</protein>
<dbReference type="InterPro" id="IPR038593">
    <property type="entry name" value="RNA_pol_Rpb1_7_sf"/>
</dbReference>
<dbReference type="Pfam" id="PF00623">
    <property type="entry name" value="RNA_pol_Rpb1_2"/>
    <property type="match status" value="1"/>
</dbReference>
<keyword evidence="6" id="KW-0804">Transcription</keyword>
<dbReference type="EC" id="2.7.7.6" evidence="2"/>
<dbReference type="InterPro" id="IPR042102">
    <property type="entry name" value="RNA_pol_Rpb1_3_sf"/>
</dbReference>
<dbReference type="InterPro" id="IPR006592">
    <property type="entry name" value="RNA_pol_N"/>
</dbReference>
<evidence type="ECO:0000256" key="4">
    <source>
        <dbReference type="ARBA" id="ARBA00022679"/>
    </source>
</evidence>
<dbReference type="SMART" id="SM00663">
    <property type="entry name" value="RPOLA_N"/>
    <property type="match status" value="1"/>
</dbReference>
<proteinExistence type="inferred from homology"/>
<name>A0A6C0DD64_9ZZZZ</name>
<dbReference type="Pfam" id="PF04997">
    <property type="entry name" value="RNA_pol_Rpb1_1"/>
    <property type="match status" value="1"/>
</dbReference>
<dbReference type="CDD" id="cd02733">
    <property type="entry name" value="RNAP_II_RPB1_N"/>
    <property type="match status" value="1"/>
</dbReference>
<evidence type="ECO:0000256" key="2">
    <source>
        <dbReference type="ARBA" id="ARBA00012418"/>
    </source>
</evidence>
<dbReference type="InterPro" id="IPR007081">
    <property type="entry name" value="RNA_pol_Rpb1_5"/>
</dbReference>
<dbReference type="Gene3D" id="3.30.1360.140">
    <property type="match status" value="1"/>
</dbReference>
<dbReference type="InterPro" id="IPR007075">
    <property type="entry name" value="RNA_pol_Rpb1_6"/>
</dbReference>
<dbReference type="Pfam" id="PF04983">
    <property type="entry name" value="RNA_pol_Rpb1_3"/>
    <property type="match status" value="1"/>
</dbReference>
<dbReference type="Gene3D" id="3.30.1490.180">
    <property type="entry name" value="RNA polymerase ii"/>
    <property type="match status" value="1"/>
</dbReference>
<sequence>MPGTIRPTSDIEPIVGIQFGIFSPTEIENRSVVEITNAGTFDGNEPRIGGLFDPRMGVLDNGKTCRSCGQTNHHCPGHFGHYKLARPVYYIQFFPNILNILNCICVRCSKLLIDRNLHANLGKKRGEARWKAVLNLCGNINRCGQETEDGCGARQPDRYVREGIARIVAEWTSIEGPGTAKGADAEKQRQYLEVEYVLRLFRRITDEDVDFLGFNRYWSRPDWMICSVLPIPPPQVRPSVIQDNNQRSEDDLTHKLFEIIMTNNRLQEKINKNDSKNLIEDEHTVLQYHIATLVDNQIPGVAPSAQRSGRPLKSVQQRLGSKEGRIRYNIQGKRVEFSARSVITPDPNISIGEIGVPVKIAMNLTFPEKVTPYNISQMYKLIQNVGPNGEDKHPGAKTLVRKDGRMISLKHVNRKEIVLHVGDVVNRHIIDGDIILFNRQPTLHRMSMMGHRVKVLPFNTFRLNVSVTAPYNADFDGDEMNAHIPQSYEAATELLDIAAVPHQIITPRHAKPVIGIVQDTLVGSYRITRPQISFNRRQFMNMMMWNKRFEGVVPKGDKEMSGRFYWTGQQIISQLLPPINLEMGNGMYKDDKKEENIVKIREGVIRQGIFDKDVFSKPSKGIVHVAYKDYGTKATVDFIDSMQNTIEQFLVYNGFSVGISDLIADDSTRKEMDEIVKKRKTAIESILLQIHMDLFDNNTGKTNQQEFEDRVYTELNKATEEAGKKGLGALSDENRLVAMVRAGSKGSNINIAQMMACVGQQAPEGRRIPYGFTDRTLPHYKKYDDGAEARGFVESSFIDGLSPQEFFFHAMSGREGLIDTAVKTADTGYIQRQLVKAMEDLNVQYDGSVRDSRMNVVQFHYGEDGINSTKIEIASLGLGKLSSTEILDTYGMKGSAAAESLKDFAEAVVEDRRMLIESIQKFKQDSALFSPVNLERVLLNVATTFDSTADGKTDLEPAYVLEGITKIIERTQPYNKLWGALLRFHLAPHKLIKAGFTRRAFDTACEIILLKNYQANAVPGEQVGIIAAQSIGEPSTQMTLNTFHLAGVAAKSNVTRGVPRLKELLKVTQNPKAISLTIPLKAEYRGSKEKARAVIQDLELTLLKDITIKTAVYFDPKDSSSVLEEDRDLLEFFHLYENEEMKEQEPWSAWLLRFEMDRERMFRKNITMDDVAYVLRTRFGESLNLIYSDYNSDKLIMRMRLPKNDMVSEMDDMIALKKFQNRILNGIVFRGVPGIKSMSFREDKDVMELVDGVYKPVLQYILDTDGSNFLQVMTHPYVDPQKLTSSHVHDIYEVLGIEATRATLLHEITTLFEEAGVNNRHLGLLCDVMTRAGRLMSADRHGINKTDIGPLAKASFEETERILLNAAVYGEMDPVTGVSANIMLGQPIRGGTGFFSVLFDELAFIRLQSALPPIEHDEEEDDDEGPTQEQINKELREDTDDMCSSARLHMNIIVPNATPLMDESDIELTILEKEEEE</sequence>
<dbReference type="PANTHER" id="PTHR19376:SF37">
    <property type="entry name" value="DNA-DIRECTED RNA POLYMERASE II SUBUNIT RPB1"/>
    <property type="match status" value="1"/>
</dbReference>
<dbReference type="Gene3D" id="6.20.50.80">
    <property type="match status" value="1"/>
</dbReference>
<dbReference type="InterPro" id="IPR000722">
    <property type="entry name" value="RNA_pol_asu"/>
</dbReference>
<dbReference type="InterPro" id="IPR045867">
    <property type="entry name" value="DNA-dir_RpoC_beta_prime"/>
</dbReference>
<keyword evidence="5" id="KW-0548">Nucleotidyltransferase</keyword>
<reference evidence="8" key="1">
    <citation type="journal article" date="2020" name="Nature">
        <title>Giant virus diversity and host interactions through global metagenomics.</title>
        <authorList>
            <person name="Schulz F."/>
            <person name="Roux S."/>
            <person name="Paez-Espino D."/>
            <person name="Jungbluth S."/>
            <person name="Walsh D.A."/>
            <person name="Denef V.J."/>
            <person name="McMahon K.D."/>
            <person name="Konstantinidis K.T."/>
            <person name="Eloe-Fadrosh E.A."/>
            <person name="Kyrpides N.C."/>
            <person name="Woyke T."/>
        </authorList>
    </citation>
    <scope>NUCLEOTIDE SEQUENCE</scope>
    <source>
        <strain evidence="8">GVMAG-M-3300023174-137</strain>
    </source>
</reference>
<dbReference type="NCBIfam" id="NF006336">
    <property type="entry name" value="PRK08566.1"/>
    <property type="match status" value="1"/>
</dbReference>
<dbReference type="Pfam" id="PF04990">
    <property type="entry name" value="RNA_pol_Rpb1_7"/>
    <property type="match status" value="1"/>
</dbReference>
<feature type="domain" description="RNA polymerase N-terminal" evidence="7">
    <location>
        <begin position="222"/>
        <end position="528"/>
    </location>
</feature>
<dbReference type="InterPro" id="IPR007083">
    <property type="entry name" value="RNA_pol_Rpb1_4"/>
</dbReference>
<accession>A0A6C0DD64</accession>
<dbReference type="GO" id="GO:0003899">
    <property type="term" value="F:DNA-directed RNA polymerase activity"/>
    <property type="evidence" value="ECO:0007669"/>
    <property type="project" value="UniProtKB-EC"/>
</dbReference>
<dbReference type="Pfam" id="PF04992">
    <property type="entry name" value="RNA_pol_Rpb1_6"/>
    <property type="match status" value="1"/>
</dbReference>
<dbReference type="Pfam" id="PF05000">
    <property type="entry name" value="RNA_pol_Rpb1_4"/>
    <property type="match status" value="1"/>
</dbReference>
<dbReference type="Gene3D" id="4.10.860.120">
    <property type="entry name" value="RNA polymerase II, clamp domain"/>
    <property type="match status" value="1"/>
</dbReference>
<comment type="similarity">
    <text evidence="1">Belongs to the RNA polymerase beta' chain family.</text>
</comment>
<dbReference type="GO" id="GO:0006351">
    <property type="term" value="P:DNA-templated transcription"/>
    <property type="evidence" value="ECO:0007669"/>
    <property type="project" value="InterPro"/>
</dbReference>
<dbReference type="Pfam" id="PF04998">
    <property type="entry name" value="RNA_pol_Rpb1_5"/>
    <property type="match status" value="1"/>
</dbReference>